<accession>A0A6J4S9A9</accession>
<dbReference type="GO" id="GO:0006508">
    <property type="term" value="P:proteolysis"/>
    <property type="evidence" value="ECO:0007669"/>
    <property type="project" value="UniProtKB-KW"/>
</dbReference>
<dbReference type="NCBIfam" id="TIGR01382">
    <property type="entry name" value="PfpI"/>
    <property type="match status" value="1"/>
</dbReference>
<dbReference type="SUPFAM" id="SSF52317">
    <property type="entry name" value="Class I glutamine amidotransferase-like"/>
    <property type="match status" value="1"/>
</dbReference>
<comment type="similarity">
    <text evidence="1">Belongs to the peptidase C56 family.</text>
</comment>
<dbReference type="InterPro" id="IPR002818">
    <property type="entry name" value="DJ-1/PfpI"/>
</dbReference>
<dbReference type="InterPro" id="IPR006286">
    <property type="entry name" value="C56_PfpI-like"/>
</dbReference>
<organism evidence="3">
    <name type="scientific">uncultured Solirubrobacterales bacterium</name>
    <dbReference type="NCBI Taxonomy" id="768556"/>
    <lineage>
        <taxon>Bacteria</taxon>
        <taxon>Bacillati</taxon>
        <taxon>Actinomycetota</taxon>
        <taxon>Thermoleophilia</taxon>
        <taxon>Solirubrobacterales</taxon>
        <taxon>environmental samples</taxon>
    </lineage>
</organism>
<gene>
    <name evidence="3" type="ORF">AVDCRST_MAG45-602</name>
</gene>
<feature type="domain" description="DJ-1/PfpI" evidence="2">
    <location>
        <begin position="9"/>
        <end position="177"/>
    </location>
</feature>
<dbReference type="EMBL" id="CADCVU010000053">
    <property type="protein sequence ID" value="CAA9488553.1"/>
    <property type="molecule type" value="Genomic_DNA"/>
</dbReference>
<dbReference type="PROSITE" id="PS51276">
    <property type="entry name" value="PEPTIDASE_C56_PFPI"/>
    <property type="match status" value="1"/>
</dbReference>
<keyword evidence="3" id="KW-0378">Hydrolase</keyword>
<dbReference type="PANTHER" id="PTHR42733:SF12">
    <property type="entry name" value="PROTEINASE"/>
    <property type="match status" value="1"/>
</dbReference>
<evidence type="ECO:0000259" key="2">
    <source>
        <dbReference type="Pfam" id="PF01965"/>
    </source>
</evidence>
<dbReference type="Pfam" id="PF01965">
    <property type="entry name" value="DJ-1_PfpI"/>
    <property type="match status" value="1"/>
</dbReference>
<dbReference type="PANTHER" id="PTHR42733">
    <property type="entry name" value="DJ-1 PROTEIN"/>
    <property type="match status" value="1"/>
</dbReference>
<dbReference type="AlphaFoldDB" id="A0A6J4S9A9"/>
<evidence type="ECO:0000313" key="3">
    <source>
        <dbReference type="EMBL" id="CAA9488553.1"/>
    </source>
</evidence>
<keyword evidence="3" id="KW-0645">Protease</keyword>
<evidence type="ECO:0000256" key="1">
    <source>
        <dbReference type="ARBA" id="ARBA00008542"/>
    </source>
</evidence>
<protein>
    <submittedName>
        <fullName evidence="3">Intracellular protease</fullName>
    </submittedName>
</protein>
<proteinExistence type="inferred from homology"/>
<dbReference type="CDD" id="cd03134">
    <property type="entry name" value="GATase1_PfpI_like"/>
    <property type="match status" value="1"/>
</dbReference>
<dbReference type="Gene3D" id="3.40.50.880">
    <property type="match status" value="1"/>
</dbReference>
<dbReference type="GO" id="GO:0008233">
    <property type="term" value="F:peptidase activity"/>
    <property type="evidence" value="ECO:0007669"/>
    <property type="project" value="UniProtKB-KW"/>
</dbReference>
<reference evidence="3" key="1">
    <citation type="submission" date="2020-02" db="EMBL/GenBank/DDBJ databases">
        <authorList>
            <person name="Meier V. D."/>
        </authorList>
    </citation>
    <scope>NUCLEOTIDE SEQUENCE</scope>
    <source>
        <strain evidence="3">AVDCRST_MAG45</strain>
    </source>
</reference>
<sequence length="196" mass="20649">MANELDGLKIAILAADGVEQVELTEPRDAVQSAGAQTELLSIHDGEIQAMNGDIDKADTFSVDKLVGDASPGDYAGLILPGGTMNPDNLRVDQNAVSFVQEFFKTGKPVGVICHGPWTLIEADVARGRTLTSYPSIRTDLRNAGANVVDEEVVTDAGLVSSRSPDDLPAFCEKIVEEFAEGEHQVHDEGATAGAAS</sequence>
<name>A0A6J4S9A9_9ACTN</name>
<dbReference type="InterPro" id="IPR029062">
    <property type="entry name" value="Class_I_gatase-like"/>
</dbReference>